<dbReference type="Proteomes" id="UP000284006">
    <property type="component" value="Unassembled WGS sequence"/>
</dbReference>
<feature type="domain" description="Sulfatase-modifying factor enzyme-like" evidence="3">
    <location>
        <begin position="61"/>
        <end position="327"/>
    </location>
</feature>
<keyword evidence="2" id="KW-0732">Signal</keyword>
<dbReference type="PANTHER" id="PTHR23150:SF19">
    <property type="entry name" value="FORMYLGLYCINE-GENERATING ENZYME"/>
    <property type="match status" value="1"/>
</dbReference>
<evidence type="ECO:0000259" key="3">
    <source>
        <dbReference type="Pfam" id="PF03781"/>
    </source>
</evidence>
<keyword evidence="5" id="KW-1185">Reference proteome</keyword>
<evidence type="ECO:0000313" key="4">
    <source>
        <dbReference type="EMBL" id="RJG11631.1"/>
    </source>
</evidence>
<dbReference type="InterPro" id="IPR042095">
    <property type="entry name" value="SUMF_sf"/>
</dbReference>
<proteinExistence type="predicted"/>
<organism evidence="4 5">
    <name type="scientific">Massilia cavernae</name>
    <dbReference type="NCBI Taxonomy" id="2320864"/>
    <lineage>
        <taxon>Bacteria</taxon>
        <taxon>Pseudomonadati</taxon>
        <taxon>Pseudomonadota</taxon>
        <taxon>Betaproteobacteria</taxon>
        <taxon>Burkholderiales</taxon>
        <taxon>Oxalobacteraceae</taxon>
        <taxon>Telluria group</taxon>
        <taxon>Massilia</taxon>
    </lineage>
</organism>
<feature type="chain" id="PRO_5019410907" evidence="2">
    <location>
        <begin position="20"/>
        <end position="331"/>
    </location>
</feature>
<gene>
    <name evidence="4" type="ORF">D3872_18785</name>
</gene>
<evidence type="ECO:0000313" key="5">
    <source>
        <dbReference type="Proteomes" id="UP000284006"/>
    </source>
</evidence>
<name>A0A418XGQ4_9BURK</name>
<comment type="caution">
    <text evidence="4">The sequence shown here is derived from an EMBL/GenBank/DDBJ whole genome shotgun (WGS) entry which is preliminary data.</text>
</comment>
<feature type="compositionally biased region" description="Basic and acidic residues" evidence="1">
    <location>
        <begin position="205"/>
        <end position="216"/>
    </location>
</feature>
<dbReference type="Pfam" id="PF03781">
    <property type="entry name" value="FGE-sulfatase"/>
    <property type="match status" value="1"/>
</dbReference>
<sequence length="331" mass="35411">MSRPTISVTITLAAGAGLAAYTLLATPAAPPAPPAIELGNGAACAAYSGLPPGWGSDRHAGMQRLPGGRFVLGAVDGYAEERPVREVTTASFWIDRTEVTNAQFDAFVRATGYVTEGERNGSGAVFRAPLAERGQEAAYGSWWHAVNGADWRHPEGPDSTLRGRENQPVVQLTRADASAYAQWLGRSLPTEAQWEYAAKAGGQGERIERGPRDQHGRPSANFWQGPFPYMNSREDGYPDRAPVGCYPANGFGLYDMIGNAWEWTSDPWHGSHQPHGSGAPAAVSGEEGLIKGGSFLCASNFCVRYRAAARHPHDIRLGAVHVGFRTVSVAP</sequence>
<dbReference type="InterPro" id="IPR016187">
    <property type="entry name" value="CTDL_fold"/>
</dbReference>
<accession>A0A418XGQ4</accession>
<dbReference type="SUPFAM" id="SSF56436">
    <property type="entry name" value="C-type lectin-like"/>
    <property type="match status" value="1"/>
</dbReference>
<dbReference type="Gene3D" id="3.90.1580.10">
    <property type="entry name" value="paralog of FGE (formylglycine-generating enzyme)"/>
    <property type="match status" value="1"/>
</dbReference>
<dbReference type="OrthoDB" id="9768004at2"/>
<feature type="region of interest" description="Disordered" evidence="1">
    <location>
        <begin position="199"/>
        <end position="224"/>
    </location>
</feature>
<dbReference type="AlphaFoldDB" id="A0A418XGQ4"/>
<reference evidence="4 5" key="1">
    <citation type="submission" date="2018-09" db="EMBL/GenBank/DDBJ databases">
        <authorList>
            <person name="Zhu H."/>
        </authorList>
    </citation>
    <scope>NUCLEOTIDE SEQUENCE [LARGE SCALE GENOMIC DNA]</scope>
    <source>
        <strain evidence="4 5">K1S02-61</strain>
    </source>
</reference>
<dbReference type="PANTHER" id="PTHR23150">
    <property type="entry name" value="SULFATASE MODIFYING FACTOR 1, 2"/>
    <property type="match status" value="1"/>
</dbReference>
<dbReference type="GO" id="GO:0120147">
    <property type="term" value="F:formylglycine-generating oxidase activity"/>
    <property type="evidence" value="ECO:0007669"/>
    <property type="project" value="TreeGrafter"/>
</dbReference>
<feature type="signal peptide" evidence="2">
    <location>
        <begin position="1"/>
        <end position="19"/>
    </location>
</feature>
<protein>
    <submittedName>
        <fullName evidence="4">Formylglycine-generating enzyme family protein</fullName>
    </submittedName>
</protein>
<dbReference type="EMBL" id="QYUP01000145">
    <property type="protein sequence ID" value="RJG11631.1"/>
    <property type="molecule type" value="Genomic_DNA"/>
</dbReference>
<evidence type="ECO:0000256" key="1">
    <source>
        <dbReference type="SAM" id="MobiDB-lite"/>
    </source>
</evidence>
<dbReference type="RefSeq" id="WP_119812250.1">
    <property type="nucleotide sequence ID" value="NZ_QYUP01000145.1"/>
</dbReference>
<dbReference type="InterPro" id="IPR005532">
    <property type="entry name" value="SUMF_dom"/>
</dbReference>
<evidence type="ECO:0000256" key="2">
    <source>
        <dbReference type="SAM" id="SignalP"/>
    </source>
</evidence>
<dbReference type="InterPro" id="IPR051043">
    <property type="entry name" value="Sulfatase_Mod_Factor_Kinase"/>
</dbReference>